<name>A0A9P6BDS8_9AGAM</name>
<dbReference type="Pfam" id="PF03330">
    <property type="entry name" value="DPBB_1"/>
    <property type="match status" value="1"/>
</dbReference>
<evidence type="ECO:0000256" key="1">
    <source>
        <dbReference type="ARBA" id="ARBA00022729"/>
    </source>
</evidence>
<dbReference type="Proteomes" id="UP000886523">
    <property type="component" value="Unassembled WGS sequence"/>
</dbReference>
<dbReference type="InterPro" id="IPR036908">
    <property type="entry name" value="RlpA-like_sf"/>
</dbReference>
<dbReference type="EMBL" id="MU128909">
    <property type="protein sequence ID" value="KAF9521101.1"/>
    <property type="molecule type" value="Genomic_DNA"/>
</dbReference>
<organism evidence="4 5">
    <name type="scientific">Hydnum rufescens UP504</name>
    <dbReference type="NCBI Taxonomy" id="1448309"/>
    <lineage>
        <taxon>Eukaryota</taxon>
        <taxon>Fungi</taxon>
        <taxon>Dikarya</taxon>
        <taxon>Basidiomycota</taxon>
        <taxon>Agaricomycotina</taxon>
        <taxon>Agaricomycetes</taxon>
        <taxon>Cantharellales</taxon>
        <taxon>Hydnaceae</taxon>
        <taxon>Hydnum</taxon>
    </lineage>
</organism>
<feature type="chain" id="PRO_5040381440" description="RlpA-like protein double-psi beta-barrel domain-containing protein" evidence="2">
    <location>
        <begin position="18"/>
        <end position="156"/>
    </location>
</feature>
<protein>
    <recommendedName>
        <fullName evidence="3">RlpA-like protein double-psi beta-barrel domain-containing protein</fullName>
    </recommendedName>
</protein>
<dbReference type="InterPro" id="IPR051477">
    <property type="entry name" value="Expansin_CellWall"/>
</dbReference>
<reference evidence="4" key="1">
    <citation type="journal article" date="2020" name="Nat. Commun.">
        <title>Large-scale genome sequencing of mycorrhizal fungi provides insights into the early evolution of symbiotic traits.</title>
        <authorList>
            <person name="Miyauchi S."/>
            <person name="Kiss E."/>
            <person name="Kuo A."/>
            <person name="Drula E."/>
            <person name="Kohler A."/>
            <person name="Sanchez-Garcia M."/>
            <person name="Morin E."/>
            <person name="Andreopoulos B."/>
            <person name="Barry K.W."/>
            <person name="Bonito G."/>
            <person name="Buee M."/>
            <person name="Carver A."/>
            <person name="Chen C."/>
            <person name="Cichocki N."/>
            <person name="Clum A."/>
            <person name="Culley D."/>
            <person name="Crous P.W."/>
            <person name="Fauchery L."/>
            <person name="Girlanda M."/>
            <person name="Hayes R.D."/>
            <person name="Keri Z."/>
            <person name="LaButti K."/>
            <person name="Lipzen A."/>
            <person name="Lombard V."/>
            <person name="Magnuson J."/>
            <person name="Maillard F."/>
            <person name="Murat C."/>
            <person name="Nolan M."/>
            <person name="Ohm R.A."/>
            <person name="Pangilinan J."/>
            <person name="Pereira M.F."/>
            <person name="Perotto S."/>
            <person name="Peter M."/>
            <person name="Pfister S."/>
            <person name="Riley R."/>
            <person name="Sitrit Y."/>
            <person name="Stielow J.B."/>
            <person name="Szollosi G."/>
            <person name="Zifcakova L."/>
            <person name="Stursova M."/>
            <person name="Spatafora J.W."/>
            <person name="Tedersoo L."/>
            <person name="Vaario L.M."/>
            <person name="Yamada A."/>
            <person name="Yan M."/>
            <person name="Wang P."/>
            <person name="Xu J."/>
            <person name="Bruns T."/>
            <person name="Baldrian P."/>
            <person name="Vilgalys R."/>
            <person name="Dunand C."/>
            <person name="Henrissat B."/>
            <person name="Grigoriev I.V."/>
            <person name="Hibbett D."/>
            <person name="Nagy L.G."/>
            <person name="Martin F.M."/>
        </authorList>
    </citation>
    <scope>NUCLEOTIDE SEQUENCE</scope>
    <source>
        <strain evidence="4">UP504</strain>
    </source>
</reference>
<keyword evidence="1 2" id="KW-0732">Signal</keyword>
<evidence type="ECO:0000259" key="3">
    <source>
        <dbReference type="Pfam" id="PF03330"/>
    </source>
</evidence>
<dbReference type="PANTHER" id="PTHR31836:SF28">
    <property type="entry name" value="SRCR DOMAIN-CONTAINING PROTEIN-RELATED"/>
    <property type="match status" value="1"/>
</dbReference>
<feature type="domain" description="RlpA-like protein double-psi beta-barrel" evidence="3">
    <location>
        <begin position="101"/>
        <end position="152"/>
    </location>
</feature>
<evidence type="ECO:0000256" key="2">
    <source>
        <dbReference type="SAM" id="SignalP"/>
    </source>
</evidence>
<dbReference type="OrthoDB" id="623670at2759"/>
<accession>A0A9P6BDS8</accession>
<dbReference type="CDD" id="cd22191">
    <property type="entry name" value="DPBB_RlpA_EXP_N-like"/>
    <property type="match status" value="1"/>
</dbReference>
<dbReference type="PANTHER" id="PTHR31836">
    <property type="match status" value="1"/>
</dbReference>
<dbReference type="Gene3D" id="2.40.40.10">
    <property type="entry name" value="RlpA-like domain"/>
    <property type="match status" value="1"/>
</dbReference>
<evidence type="ECO:0000313" key="4">
    <source>
        <dbReference type="EMBL" id="KAF9521101.1"/>
    </source>
</evidence>
<dbReference type="SUPFAM" id="SSF50685">
    <property type="entry name" value="Barwin-like endoglucanases"/>
    <property type="match status" value="1"/>
</dbReference>
<dbReference type="AlphaFoldDB" id="A0A9P6BDS8"/>
<sequence>MYKALVLLISVVGAVSASVLPRQSPFTGTHSGDGTFFAPGLGACGIFNTGGDFITAISASLFEFVPRFPSVYWQIPSNLVADSSSSSYPGATANPNNNPVCNKKVTATYQGKSVTVAITDRCAGCAGEFDLDLSPAAFDVLAAPAVGRIPITWTWN</sequence>
<gene>
    <name evidence="4" type="ORF">BS47DRAFT_1386792</name>
</gene>
<proteinExistence type="predicted"/>
<comment type="caution">
    <text evidence="4">The sequence shown here is derived from an EMBL/GenBank/DDBJ whole genome shotgun (WGS) entry which is preliminary data.</text>
</comment>
<keyword evidence="5" id="KW-1185">Reference proteome</keyword>
<dbReference type="InterPro" id="IPR009009">
    <property type="entry name" value="RlpA-like_DPBB"/>
</dbReference>
<evidence type="ECO:0000313" key="5">
    <source>
        <dbReference type="Proteomes" id="UP000886523"/>
    </source>
</evidence>
<feature type="signal peptide" evidence="2">
    <location>
        <begin position="1"/>
        <end position="17"/>
    </location>
</feature>